<dbReference type="OrthoDB" id="1364277at2"/>
<dbReference type="AlphaFoldDB" id="A0A5C4SRY4"/>
<evidence type="ECO:0000313" key="2">
    <source>
        <dbReference type="Proteomes" id="UP000308713"/>
    </source>
</evidence>
<proteinExistence type="predicted"/>
<sequence>MKKDVPLKLGSVYYKDTPSLSVFIPVIHNPDSIKLDSLYFKGQKATLKFEHSMYVANFEYSNKENRDVVMSHESYAEYGNQAPLRLVRSPIKLKQGEALVSYHVNKEPRYFIIEDISYKP</sequence>
<name>A0A5C4SRY4_9FLAO</name>
<evidence type="ECO:0000313" key="1">
    <source>
        <dbReference type="EMBL" id="TNJ47015.1"/>
    </source>
</evidence>
<protein>
    <submittedName>
        <fullName evidence="1">Uncharacterized protein</fullName>
    </submittedName>
</protein>
<accession>A0A5C4SRY4</accession>
<comment type="caution">
    <text evidence="1">The sequence shown here is derived from an EMBL/GenBank/DDBJ whole genome shotgun (WGS) entry which is preliminary data.</text>
</comment>
<keyword evidence="2" id="KW-1185">Reference proteome</keyword>
<gene>
    <name evidence="1" type="ORF">FGF67_00365</name>
</gene>
<reference evidence="1 2" key="1">
    <citation type="submission" date="2019-05" db="EMBL/GenBank/DDBJ databases">
        <title>Tamlana fucoidanivorans sp. nov., isolated from the surface of algae collected from Fujian province in China.</title>
        <authorList>
            <person name="Li J."/>
        </authorList>
    </citation>
    <scope>NUCLEOTIDE SEQUENCE [LARGE SCALE GENOMIC DNA]</scope>
    <source>
        <strain evidence="1 2">CW2-9</strain>
    </source>
</reference>
<dbReference type="Proteomes" id="UP000308713">
    <property type="component" value="Unassembled WGS sequence"/>
</dbReference>
<organism evidence="1 2">
    <name type="scientific">Allotamlana fucoidanivorans</name>
    <dbReference type="NCBI Taxonomy" id="2583814"/>
    <lineage>
        <taxon>Bacteria</taxon>
        <taxon>Pseudomonadati</taxon>
        <taxon>Bacteroidota</taxon>
        <taxon>Flavobacteriia</taxon>
        <taxon>Flavobacteriales</taxon>
        <taxon>Flavobacteriaceae</taxon>
        <taxon>Allotamlana</taxon>
    </lineage>
</organism>
<dbReference type="RefSeq" id="WP_139694478.1">
    <property type="nucleotide sequence ID" value="NZ_CP074074.1"/>
</dbReference>
<dbReference type="EMBL" id="VDCS01000001">
    <property type="protein sequence ID" value="TNJ47015.1"/>
    <property type="molecule type" value="Genomic_DNA"/>
</dbReference>